<evidence type="ECO:0000256" key="1">
    <source>
        <dbReference type="ARBA" id="ARBA00004651"/>
    </source>
</evidence>
<feature type="transmembrane region" description="Helical" evidence="8">
    <location>
        <begin position="21"/>
        <end position="45"/>
    </location>
</feature>
<keyword evidence="7 8" id="KW-0472">Membrane</keyword>
<comment type="subcellular location">
    <subcellularLocation>
        <location evidence="1">Cell membrane</location>
        <topology evidence="1">Multi-pass membrane protein</topology>
    </subcellularLocation>
</comment>
<feature type="transmembrane region" description="Helical" evidence="8">
    <location>
        <begin position="51"/>
        <end position="72"/>
    </location>
</feature>
<dbReference type="InterPro" id="IPR006042">
    <property type="entry name" value="Xan_ur_permease"/>
</dbReference>
<dbReference type="GO" id="GO:0042907">
    <property type="term" value="F:xanthine transmembrane transporter activity"/>
    <property type="evidence" value="ECO:0007669"/>
    <property type="project" value="TreeGrafter"/>
</dbReference>
<feature type="transmembrane region" description="Helical" evidence="8">
    <location>
        <begin position="242"/>
        <end position="265"/>
    </location>
</feature>
<evidence type="ECO:0000256" key="3">
    <source>
        <dbReference type="ARBA" id="ARBA00022448"/>
    </source>
</evidence>
<proteinExistence type="inferred from homology"/>
<dbReference type="GO" id="GO:0005886">
    <property type="term" value="C:plasma membrane"/>
    <property type="evidence" value="ECO:0007669"/>
    <property type="project" value="UniProtKB-SubCell"/>
</dbReference>
<evidence type="ECO:0000256" key="5">
    <source>
        <dbReference type="ARBA" id="ARBA00022692"/>
    </source>
</evidence>
<feature type="transmembrane region" description="Helical" evidence="8">
    <location>
        <begin position="318"/>
        <end position="337"/>
    </location>
</feature>
<gene>
    <name evidence="9" type="primary">pbuX</name>
    <name evidence="9" type="ORF">CLCY_2c01530</name>
</gene>
<evidence type="ECO:0000256" key="2">
    <source>
        <dbReference type="ARBA" id="ARBA00008821"/>
    </source>
</evidence>
<dbReference type="InterPro" id="IPR017588">
    <property type="entry name" value="UacT-like"/>
</dbReference>
<dbReference type="Pfam" id="PF00860">
    <property type="entry name" value="Xan_ur_permease"/>
    <property type="match status" value="1"/>
</dbReference>
<comment type="caution">
    <text evidence="9">The sequence shown here is derived from an EMBL/GenBank/DDBJ whole genome shotgun (WGS) entry which is preliminary data.</text>
</comment>
<keyword evidence="4" id="KW-1003">Cell membrane</keyword>
<evidence type="ECO:0000313" key="9">
    <source>
        <dbReference type="EMBL" id="KMT21393.1"/>
    </source>
</evidence>
<dbReference type="Proteomes" id="UP000036756">
    <property type="component" value="Unassembled WGS sequence"/>
</dbReference>
<dbReference type="STRING" id="1121307.CLCY_2c01530"/>
<dbReference type="NCBIfam" id="NF037981">
    <property type="entry name" value="NCS2_1"/>
    <property type="match status" value="1"/>
</dbReference>
<dbReference type="InterPro" id="IPR006043">
    <property type="entry name" value="NCS2"/>
</dbReference>
<accession>A0A0J8DAR3</accession>
<feature type="transmembrane region" description="Helical" evidence="8">
    <location>
        <begin position="378"/>
        <end position="401"/>
    </location>
</feature>
<feature type="transmembrane region" description="Helical" evidence="8">
    <location>
        <begin position="407"/>
        <end position="427"/>
    </location>
</feature>
<dbReference type="PANTHER" id="PTHR42810:SF4">
    <property type="entry name" value="URIC ACID TRANSPORTER UACT"/>
    <property type="match status" value="1"/>
</dbReference>
<feature type="transmembrane region" description="Helical" evidence="8">
    <location>
        <begin position="132"/>
        <end position="153"/>
    </location>
</feature>
<feature type="transmembrane region" description="Helical" evidence="8">
    <location>
        <begin position="191"/>
        <end position="214"/>
    </location>
</feature>
<name>A0A0J8DAR3_CLOCY</name>
<evidence type="ECO:0000256" key="7">
    <source>
        <dbReference type="ARBA" id="ARBA00023136"/>
    </source>
</evidence>
<organism evidence="9 10">
    <name type="scientific">Clostridium cylindrosporum DSM 605</name>
    <dbReference type="NCBI Taxonomy" id="1121307"/>
    <lineage>
        <taxon>Bacteria</taxon>
        <taxon>Bacillati</taxon>
        <taxon>Bacillota</taxon>
        <taxon>Clostridia</taxon>
        <taxon>Eubacteriales</taxon>
        <taxon>Clostridiaceae</taxon>
        <taxon>Clostridium</taxon>
    </lineage>
</organism>
<dbReference type="PANTHER" id="PTHR42810">
    <property type="entry name" value="PURINE PERMEASE C1399.01C-RELATED"/>
    <property type="match status" value="1"/>
</dbReference>
<protein>
    <submittedName>
        <fullName evidence="9">Xanthine permease PbuX</fullName>
    </submittedName>
</protein>
<sequence length="447" mass="46812">MENKKISPVDEKLPVGKLIPLGFQHVFAMYAGALAVPLILGGAMGLDTEHLAYLIAADLFTCGLATLVQALGIGKYCGIRLPVVLGCSFVAVGPMVAIGKDATLPVVFGAVIASGLFIWLIAGLFGKLTKFFPPLVTGIVITTVGLSLFPVAINNAAGGAKSPGYGSLENLFLAGVTLIVVIIMNRFFKGFLQAISILIALIVGTIIASFMGMVNFDEVAHSGWFKIVTPFYFGMPEFRVDAIVSLCLVAIVTTIEAIGVFIGLGEICDKEITEKDMVRGIRAEGITKIMGGVMNSFPYATFSQNVGLVTLSGIKSRYVCVTAGIILAILGVIPKFAALGTAIPVSVLGGATLAMFGMVAVSGMKILSKVDFSKQGNLLTIAISMGIGLGFKFAPAALVNIPHGIKMFLEDGIVTASILAIVLNIVFNYKDLNKNKVEGITESVGGH</sequence>
<feature type="transmembrane region" description="Helical" evidence="8">
    <location>
        <begin position="104"/>
        <end position="125"/>
    </location>
</feature>
<dbReference type="NCBIfam" id="TIGR03173">
    <property type="entry name" value="pbuX"/>
    <property type="match status" value="1"/>
</dbReference>
<reference evidence="9 10" key="1">
    <citation type="submission" date="2015-06" db="EMBL/GenBank/DDBJ databases">
        <title>Draft genome sequence of the purine-degrading Clostridium cylindrosporum HC-1 (DSM 605).</title>
        <authorList>
            <person name="Poehlein A."/>
            <person name="Schiel-Bengelsdorf B."/>
            <person name="Bengelsdorf F."/>
            <person name="Daniel R."/>
            <person name="Duerre P."/>
        </authorList>
    </citation>
    <scope>NUCLEOTIDE SEQUENCE [LARGE SCALE GENOMIC DNA]</scope>
    <source>
        <strain evidence="9 10">DSM 605</strain>
    </source>
</reference>
<feature type="transmembrane region" description="Helical" evidence="8">
    <location>
        <begin position="343"/>
        <end position="366"/>
    </location>
</feature>
<dbReference type="EMBL" id="LFVU01000027">
    <property type="protein sequence ID" value="KMT21393.1"/>
    <property type="molecule type" value="Genomic_DNA"/>
</dbReference>
<dbReference type="AlphaFoldDB" id="A0A0J8DAR3"/>
<evidence type="ECO:0000256" key="6">
    <source>
        <dbReference type="ARBA" id="ARBA00022989"/>
    </source>
</evidence>
<comment type="similarity">
    <text evidence="2">Belongs to the nucleobase:cation symporter-2 (NCS2) (TC 2.A.40) family.</text>
</comment>
<dbReference type="OrthoDB" id="9805749at2"/>
<evidence type="ECO:0000256" key="4">
    <source>
        <dbReference type="ARBA" id="ARBA00022475"/>
    </source>
</evidence>
<feature type="transmembrane region" description="Helical" evidence="8">
    <location>
        <begin position="79"/>
        <end position="98"/>
    </location>
</feature>
<dbReference type="RefSeq" id="WP_048570834.1">
    <property type="nucleotide sequence ID" value="NZ_LFVU01000027.1"/>
</dbReference>
<dbReference type="PATRIC" id="fig|1121307.3.peg.1010"/>
<keyword evidence="10" id="KW-1185">Reference proteome</keyword>
<dbReference type="PROSITE" id="PS01116">
    <property type="entry name" value="XANTH_URACIL_PERMASE"/>
    <property type="match status" value="1"/>
</dbReference>
<keyword evidence="3" id="KW-0813">Transport</keyword>
<feature type="transmembrane region" description="Helical" evidence="8">
    <location>
        <begin position="165"/>
        <end position="184"/>
    </location>
</feature>
<keyword evidence="5 8" id="KW-0812">Transmembrane</keyword>
<dbReference type="NCBIfam" id="TIGR00801">
    <property type="entry name" value="ncs2"/>
    <property type="match status" value="1"/>
</dbReference>
<keyword evidence="6 8" id="KW-1133">Transmembrane helix</keyword>
<evidence type="ECO:0000313" key="10">
    <source>
        <dbReference type="Proteomes" id="UP000036756"/>
    </source>
</evidence>
<evidence type="ECO:0000256" key="8">
    <source>
        <dbReference type="SAM" id="Phobius"/>
    </source>
</evidence>